<keyword evidence="1" id="KW-0479">Metal-binding</keyword>
<dbReference type="CDD" id="cd20208">
    <property type="entry name" value="Bbox1_DUF2009"/>
    <property type="match status" value="1"/>
</dbReference>
<dbReference type="Gene3D" id="4.10.640.40">
    <property type="entry name" value="Cytoplasmic polyadenylation element-binding protein, ZZ domain"/>
    <property type="match status" value="1"/>
</dbReference>
<dbReference type="PROSITE" id="PS50119">
    <property type="entry name" value="ZF_BBOX"/>
    <property type="match status" value="1"/>
</dbReference>
<feature type="compositionally biased region" description="Acidic residues" evidence="2">
    <location>
        <begin position="141"/>
        <end position="151"/>
    </location>
</feature>
<proteinExistence type="predicted"/>
<dbReference type="Pfam" id="PF22586">
    <property type="entry name" value="ANCHR-like_BBOX"/>
    <property type="match status" value="1"/>
</dbReference>
<organism evidence="4 5">
    <name type="scientific">Psilocybe cf. subviscida</name>
    <dbReference type="NCBI Taxonomy" id="2480587"/>
    <lineage>
        <taxon>Eukaryota</taxon>
        <taxon>Fungi</taxon>
        <taxon>Dikarya</taxon>
        <taxon>Basidiomycota</taxon>
        <taxon>Agaricomycotina</taxon>
        <taxon>Agaricomycetes</taxon>
        <taxon>Agaricomycetidae</taxon>
        <taxon>Agaricales</taxon>
        <taxon>Agaricineae</taxon>
        <taxon>Strophariaceae</taxon>
        <taxon>Psilocybe</taxon>
    </lineage>
</organism>
<keyword evidence="5" id="KW-1185">Reference proteome</keyword>
<dbReference type="PANTHER" id="PTHR31560:SF0">
    <property type="entry name" value="UPF0652 PROTEIN C22H10.08"/>
    <property type="match status" value="1"/>
</dbReference>
<dbReference type="InterPro" id="IPR000315">
    <property type="entry name" value="Znf_B-box"/>
</dbReference>
<protein>
    <recommendedName>
        <fullName evidence="3">B box-type domain-containing protein</fullName>
    </recommendedName>
</protein>
<evidence type="ECO:0000256" key="1">
    <source>
        <dbReference type="PROSITE-ProRule" id="PRU00024"/>
    </source>
</evidence>
<gene>
    <name evidence="4" type="ORF">D9619_000588</name>
</gene>
<feature type="domain" description="B box-type" evidence="3">
    <location>
        <begin position="65"/>
        <end position="111"/>
    </location>
</feature>
<keyword evidence="1" id="KW-0862">Zinc</keyword>
<dbReference type="Pfam" id="PF09418">
    <property type="entry name" value="DUF2009"/>
    <property type="match status" value="1"/>
</dbReference>
<evidence type="ECO:0000256" key="2">
    <source>
        <dbReference type="SAM" id="MobiDB-lite"/>
    </source>
</evidence>
<dbReference type="PANTHER" id="PTHR31560">
    <property type="entry name" value="UPF0652 PROTEIN C16A11.03C-RELATED"/>
    <property type="match status" value="1"/>
</dbReference>
<dbReference type="OrthoDB" id="406045at2759"/>
<reference evidence="4 5" key="1">
    <citation type="journal article" date="2020" name="ISME J.">
        <title>Uncovering the hidden diversity of litter-decomposition mechanisms in mushroom-forming fungi.</title>
        <authorList>
            <person name="Floudas D."/>
            <person name="Bentzer J."/>
            <person name="Ahren D."/>
            <person name="Johansson T."/>
            <person name="Persson P."/>
            <person name="Tunlid A."/>
        </authorList>
    </citation>
    <scope>NUCLEOTIDE SEQUENCE [LARGE SCALE GENOMIC DNA]</scope>
    <source>
        <strain evidence="4 5">CBS 101986</strain>
    </source>
</reference>
<dbReference type="InterPro" id="IPR038446">
    <property type="entry name" value="CEBP_ZZ_sf"/>
</dbReference>
<sequence>MSETDTPTVLDPAPAIDDVSMKATNGTFSLANILGENHEQVENSEIDLAASKGTGWDEEDTAAPVAEGFCVECEDQPAEVTCGTCNDAYCEVCFAAQHRKGSRKTHISKPLANKEKKEASTKANGKAQENGSDAMKVDGASDSDDTDNDEDWERVTPATTIEVKGAQPAVGDKVGEWFIDRAKFIPLRLTFNERKFLRLLEAALTVSEYTDKIDTIGFGLSKAKRIVHQIRELCAIMSGLLLSADYKRGQELFTDRDFQANADFYQSVFELGRRHKIMNPDKMRTTYGKLIYMLQDSQTPEVKDLLSFSCVSPIKTVYSVLEEHEALDLLREDMITIATKEIYSEGRPRRDVQKDIKSKERAIEALSSRYAINGLSQEKVRQCLYSIGDNHAFLRANRDPCERMIGYLKEHFHPTQAKDSHTSLAIRSGKGGARLSHDHSKQYAYVLQSLTLWREILHDMFHLWSLAEQDLLSENVPYRLRDTGQGLNRVQAAPKTSRMMHNILHKAQKSVGTWIGSSVIHMGDHNVPNALLFIDKYTQIYRILLPICNTLSQIPILAQKPALRSYIDDEFGSVENCIQEILGDFFRHGFDGSGADNFFDAGSCIDGRLTSAWNWCSSLEKKRFFPVFLLSGFVGFDGEW</sequence>
<evidence type="ECO:0000313" key="5">
    <source>
        <dbReference type="Proteomes" id="UP000567179"/>
    </source>
</evidence>
<dbReference type="GO" id="GO:0008270">
    <property type="term" value="F:zinc ion binding"/>
    <property type="evidence" value="ECO:0007669"/>
    <property type="project" value="UniProtKB-KW"/>
</dbReference>
<dbReference type="AlphaFoldDB" id="A0A8H5BF55"/>
<evidence type="ECO:0000313" key="4">
    <source>
        <dbReference type="EMBL" id="KAF5321766.1"/>
    </source>
</evidence>
<dbReference type="EMBL" id="JAACJJ010000028">
    <property type="protein sequence ID" value="KAF5321766.1"/>
    <property type="molecule type" value="Genomic_DNA"/>
</dbReference>
<feature type="region of interest" description="Disordered" evidence="2">
    <location>
        <begin position="104"/>
        <end position="151"/>
    </location>
</feature>
<keyword evidence="1" id="KW-0863">Zinc-finger</keyword>
<comment type="caution">
    <text evidence="4">The sequence shown here is derived from an EMBL/GenBank/DDBJ whole genome shotgun (WGS) entry which is preliminary data.</text>
</comment>
<dbReference type="InterPro" id="IPR057668">
    <property type="entry name" value="E2_Ub-conjug_enz_C"/>
</dbReference>
<dbReference type="Proteomes" id="UP000567179">
    <property type="component" value="Unassembled WGS sequence"/>
</dbReference>
<dbReference type="InterPro" id="IPR018553">
    <property type="entry name" value="E2_Ub-conjug_enz"/>
</dbReference>
<name>A0A8H5BF55_9AGAR</name>
<feature type="compositionally biased region" description="Polar residues" evidence="2">
    <location>
        <begin position="121"/>
        <end position="131"/>
    </location>
</feature>
<evidence type="ECO:0000259" key="3">
    <source>
        <dbReference type="PROSITE" id="PS50119"/>
    </source>
</evidence>
<accession>A0A8H5BF55</accession>